<evidence type="ECO:0000256" key="1">
    <source>
        <dbReference type="SAM" id="MobiDB-lite"/>
    </source>
</evidence>
<dbReference type="RefSeq" id="XP_067493499.1">
    <property type="nucleotide sequence ID" value="XM_067630902.1"/>
</dbReference>
<sequence>MGNPKNHNRNVHAMVAHGGDRWDLNCAYNFLSAVKSCCSRSIIPHALSTCNRDELSSLTGSTNKDGSQDAQPKPPQPPHASFLEPGVVTPITDSEILPEILQSDDTPTANEEGFLPGNPLPQTIPTPQETQEILEVLRPFYRCVQQEDLKLELRSHLQALALKLKPSSRLLVMTCAQTVNTSGCIVLGRTIAN</sequence>
<name>A0A437A9Q6_ARTFL</name>
<dbReference type="EMBL" id="SAEB01000003">
    <property type="protein sequence ID" value="RVD87955.1"/>
    <property type="molecule type" value="Genomic_DNA"/>
</dbReference>
<dbReference type="OrthoDB" id="5413598at2759"/>
<organism evidence="2 3">
    <name type="scientific">Arthrobotrys flagrans</name>
    <name type="common">Nematode-trapping fungus</name>
    <name type="synonym">Trichothecium flagrans</name>
    <dbReference type="NCBI Taxonomy" id="97331"/>
    <lineage>
        <taxon>Eukaryota</taxon>
        <taxon>Fungi</taxon>
        <taxon>Dikarya</taxon>
        <taxon>Ascomycota</taxon>
        <taxon>Pezizomycotina</taxon>
        <taxon>Orbiliomycetes</taxon>
        <taxon>Orbiliales</taxon>
        <taxon>Orbiliaceae</taxon>
        <taxon>Arthrobotrys</taxon>
    </lineage>
</organism>
<keyword evidence="3" id="KW-1185">Reference proteome</keyword>
<proteinExistence type="predicted"/>
<gene>
    <name evidence="2" type="ORF">DFL_002157</name>
</gene>
<feature type="compositionally biased region" description="Polar residues" evidence="1">
    <location>
        <begin position="58"/>
        <end position="70"/>
    </location>
</feature>
<protein>
    <submittedName>
        <fullName evidence="2">Uncharacterized protein</fullName>
    </submittedName>
</protein>
<accession>A0A437A9Q6</accession>
<comment type="caution">
    <text evidence="2">The sequence shown here is derived from an EMBL/GenBank/DDBJ whole genome shotgun (WGS) entry which is preliminary data.</text>
</comment>
<evidence type="ECO:0000313" key="2">
    <source>
        <dbReference type="EMBL" id="RVD87955.1"/>
    </source>
</evidence>
<dbReference type="AlphaFoldDB" id="A0A437A9Q6"/>
<reference evidence="2 3" key="1">
    <citation type="submission" date="2019-01" db="EMBL/GenBank/DDBJ databases">
        <title>Intercellular communication is required for trap formation in the nematode-trapping fungus Duddingtonia flagrans.</title>
        <authorList>
            <person name="Youssar L."/>
            <person name="Wernet V."/>
            <person name="Hensel N."/>
            <person name="Hildebrandt H.-G."/>
            <person name="Fischer R."/>
        </authorList>
    </citation>
    <scope>NUCLEOTIDE SEQUENCE [LARGE SCALE GENOMIC DNA]</scope>
    <source>
        <strain evidence="2 3">CBS H-5679</strain>
    </source>
</reference>
<evidence type="ECO:0000313" key="3">
    <source>
        <dbReference type="Proteomes" id="UP000283090"/>
    </source>
</evidence>
<dbReference type="Proteomes" id="UP000283090">
    <property type="component" value="Unassembled WGS sequence"/>
</dbReference>
<dbReference type="GeneID" id="93584468"/>
<dbReference type="VEuPathDB" id="FungiDB:DFL_002157"/>
<feature type="region of interest" description="Disordered" evidence="1">
    <location>
        <begin position="58"/>
        <end position="85"/>
    </location>
</feature>